<dbReference type="HOGENOM" id="CLU_002678_2_1_1"/>
<proteinExistence type="predicted"/>
<evidence type="ECO:0000259" key="11">
    <source>
        <dbReference type="PROSITE" id="PS50157"/>
    </source>
</evidence>
<keyword evidence="8" id="KW-0804">Transcription</keyword>
<protein>
    <submittedName>
        <fullName evidence="12">GH10965</fullName>
    </submittedName>
</protein>
<dbReference type="InterPro" id="IPR050331">
    <property type="entry name" value="Zinc_finger"/>
</dbReference>
<dbReference type="GO" id="GO:0006357">
    <property type="term" value="P:regulation of transcription by RNA polymerase II"/>
    <property type="evidence" value="ECO:0007669"/>
    <property type="project" value="UniProtKB-ARBA"/>
</dbReference>
<name>B4JBD4_DROGR</name>
<organism evidence="13">
    <name type="scientific">Drosophila grimshawi</name>
    <name type="common">Hawaiian fruit fly</name>
    <name type="synonym">Idiomyia grimshawi</name>
    <dbReference type="NCBI Taxonomy" id="7222"/>
    <lineage>
        <taxon>Eukaryota</taxon>
        <taxon>Metazoa</taxon>
        <taxon>Ecdysozoa</taxon>
        <taxon>Arthropoda</taxon>
        <taxon>Hexapoda</taxon>
        <taxon>Insecta</taxon>
        <taxon>Pterygota</taxon>
        <taxon>Neoptera</taxon>
        <taxon>Endopterygota</taxon>
        <taxon>Diptera</taxon>
        <taxon>Brachycera</taxon>
        <taxon>Muscomorpha</taxon>
        <taxon>Ephydroidea</taxon>
        <taxon>Drosophilidae</taxon>
        <taxon>Drosophila</taxon>
        <taxon>Hawaiian Drosophila</taxon>
    </lineage>
</organism>
<dbReference type="InterPro" id="IPR013087">
    <property type="entry name" value="Znf_C2H2_type"/>
</dbReference>
<evidence type="ECO:0000256" key="1">
    <source>
        <dbReference type="ARBA" id="ARBA00004123"/>
    </source>
</evidence>
<dbReference type="AlphaFoldDB" id="B4JBD4"/>
<keyword evidence="3" id="KW-0677">Repeat</keyword>
<keyword evidence="5" id="KW-0862">Zinc</keyword>
<dbReference type="OMA" id="SACHKEY"/>
<feature type="domain" description="C2H2-type" evidence="11">
    <location>
        <begin position="217"/>
        <end position="240"/>
    </location>
</feature>
<keyword evidence="2" id="KW-0479">Metal-binding</keyword>
<feature type="domain" description="C2H2-type" evidence="11">
    <location>
        <begin position="102"/>
        <end position="129"/>
    </location>
</feature>
<evidence type="ECO:0000256" key="8">
    <source>
        <dbReference type="ARBA" id="ARBA00023163"/>
    </source>
</evidence>
<dbReference type="OrthoDB" id="7858213at2759"/>
<feature type="domain" description="C2H2-type" evidence="11">
    <location>
        <begin position="158"/>
        <end position="186"/>
    </location>
</feature>
<dbReference type="FunFam" id="3.30.160.60:FF:001289">
    <property type="entry name" value="Zinc finger protein 574"/>
    <property type="match status" value="1"/>
</dbReference>
<evidence type="ECO:0000256" key="9">
    <source>
        <dbReference type="ARBA" id="ARBA00023242"/>
    </source>
</evidence>
<evidence type="ECO:0000256" key="4">
    <source>
        <dbReference type="ARBA" id="ARBA00022771"/>
    </source>
</evidence>
<evidence type="ECO:0000256" key="10">
    <source>
        <dbReference type="PROSITE-ProRule" id="PRU00042"/>
    </source>
</evidence>
<dbReference type="FunFam" id="3.30.160.60:FF:000624">
    <property type="entry name" value="zinc finger protein 697"/>
    <property type="match status" value="1"/>
</dbReference>
<keyword evidence="6" id="KW-0805">Transcription regulation</keyword>
<dbReference type="PROSITE" id="PS50157">
    <property type="entry name" value="ZINC_FINGER_C2H2_2"/>
    <property type="match status" value="7"/>
</dbReference>
<feature type="domain" description="C2H2-type" evidence="11">
    <location>
        <begin position="17"/>
        <end position="45"/>
    </location>
</feature>
<sequence>MDGIPLTESSSKSSNQLCCSACHKEYKSEAQLRVHTRRVHCKAENKCPYCQRAFKRKHHLTDHVRLVHEGVRAHKCEFCERSFGLARTLRIHLMGHTNERPFMCTICEKTFRQKTDLRIHIDDHAAVPQFRCPICSHGKASQEDLDAHLARHNNKDGFQCSTCGRKFKKLCHLKDHNNAVHLKLRPFKCSQDGCEKAFAARRTLQIHLQSHAGISPYNCNICGKRFSSKANVLRHSLSHSETVVKAEDT</sequence>
<dbReference type="Pfam" id="PF12874">
    <property type="entry name" value="zf-met"/>
    <property type="match status" value="1"/>
</dbReference>
<dbReference type="SUPFAM" id="SSF57667">
    <property type="entry name" value="beta-beta-alpha zinc fingers"/>
    <property type="match status" value="4"/>
</dbReference>
<evidence type="ECO:0000256" key="6">
    <source>
        <dbReference type="ARBA" id="ARBA00023015"/>
    </source>
</evidence>
<feature type="domain" description="C2H2-type" evidence="11">
    <location>
        <begin position="74"/>
        <end position="101"/>
    </location>
</feature>
<dbReference type="SMART" id="SM00355">
    <property type="entry name" value="ZnF_C2H2"/>
    <property type="match status" value="8"/>
</dbReference>
<evidence type="ECO:0000256" key="2">
    <source>
        <dbReference type="ARBA" id="ARBA00022723"/>
    </source>
</evidence>
<dbReference type="Pfam" id="PF00096">
    <property type="entry name" value="zf-C2H2"/>
    <property type="match status" value="4"/>
</dbReference>
<dbReference type="GO" id="GO:0003677">
    <property type="term" value="F:DNA binding"/>
    <property type="evidence" value="ECO:0007669"/>
    <property type="project" value="UniProtKB-KW"/>
</dbReference>
<dbReference type="FunFam" id="3.30.160.60:FF:000072">
    <property type="entry name" value="zinc finger protein 143 isoform X1"/>
    <property type="match status" value="1"/>
</dbReference>
<evidence type="ECO:0000256" key="7">
    <source>
        <dbReference type="ARBA" id="ARBA00023125"/>
    </source>
</evidence>
<dbReference type="PANTHER" id="PTHR16515:SF49">
    <property type="entry name" value="GASTRULA ZINC FINGER PROTEIN XLCGF49.1-LIKE-RELATED"/>
    <property type="match status" value="1"/>
</dbReference>
<dbReference type="SMR" id="B4JBD4"/>
<feature type="domain" description="C2H2-type" evidence="11">
    <location>
        <begin position="187"/>
        <end position="216"/>
    </location>
</feature>
<feature type="domain" description="C2H2-type" evidence="11">
    <location>
        <begin position="45"/>
        <end position="73"/>
    </location>
</feature>
<dbReference type="PANTHER" id="PTHR16515">
    <property type="entry name" value="PR DOMAIN ZINC FINGER PROTEIN"/>
    <property type="match status" value="1"/>
</dbReference>
<accession>B4JBD4</accession>
<evidence type="ECO:0000256" key="5">
    <source>
        <dbReference type="ARBA" id="ARBA00022833"/>
    </source>
</evidence>
<dbReference type="Proteomes" id="UP000001070">
    <property type="component" value="Unassembled WGS sequence"/>
</dbReference>
<reference evidence="12 13" key="1">
    <citation type="journal article" date="2007" name="Nature">
        <title>Evolution of genes and genomes on the Drosophila phylogeny.</title>
        <authorList>
            <consortium name="Drosophila 12 Genomes Consortium"/>
            <person name="Clark A.G."/>
            <person name="Eisen M.B."/>
            <person name="Smith D.R."/>
            <person name="Bergman C.M."/>
            <person name="Oliver B."/>
            <person name="Markow T.A."/>
            <person name="Kaufman T.C."/>
            <person name="Kellis M."/>
            <person name="Gelbart W."/>
            <person name="Iyer V.N."/>
            <person name="Pollard D.A."/>
            <person name="Sackton T.B."/>
            <person name="Larracuente A.M."/>
            <person name="Singh N.D."/>
            <person name="Abad J.P."/>
            <person name="Abt D.N."/>
            <person name="Adryan B."/>
            <person name="Aguade M."/>
            <person name="Akashi H."/>
            <person name="Anderson W.W."/>
            <person name="Aquadro C.F."/>
            <person name="Ardell D.H."/>
            <person name="Arguello R."/>
            <person name="Artieri C.G."/>
            <person name="Barbash D.A."/>
            <person name="Barker D."/>
            <person name="Barsanti P."/>
            <person name="Batterham P."/>
            <person name="Batzoglou S."/>
            <person name="Begun D."/>
            <person name="Bhutkar A."/>
            <person name="Blanco E."/>
            <person name="Bosak S.A."/>
            <person name="Bradley R.K."/>
            <person name="Brand A.D."/>
            <person name="Brent M.R."/>
            <person name="Brooks A.N."/>
            <person name="Brown R.H."/>
            <person name="Butlin R.K."/>
            <person name="Caggese C."/>
            <person name="Calvi B.R."/>
            <person name="Bernardo de Carvalho A."/>
            <person name="Caspi A."/>
            <person name="Castrezana S."/>
            <person name="Celniker S.E."/>
            <person name="Chang J.L."/>
            <person name="Chapple C."/>
            <person name="Chatterji S."/>
            <person name="Chinwalla A."/>
            <person name="Civetta A."/>
            <person name="Clifton S.W."/>
            <person name="Comeron J.M."/>
            <person name="Costello J.C."/>
            <person name="Coyne J.A."/>
            <person name="Daub J."/>
            <person name="David R.G."/>
            <person name="Delcher A.L."/>
            <person name="Delehaunty K."/>
            <person name="Do C.B."/>
            <person name="Ebling H."/>
            <person name="Edwards K."/>
            <person name="Eickbush T."/>
            <person name="Evans J.D."/>
            <person name="Filipski A."/>
            <person name="Findeiss S."/>
            <person name="Freyhult E."/>
            <person name="Fulton L."/>
            <person name="Fulton R."/>
            <person name="Garcia A.C."/>
            <person name="Gardiner A."/>
            <person name="Garfield D.A."/>
            <person name="Garvin B.E."/>
            <person name="Gibson G."/>
            <person name="Gilbert D."/>
            <person name="Gnerre S."/>
            <person name="Godfrey J."/>
            <person name="Good R."/>
            <person name="Gotea V."/>
            <person name="Gravely B."/>
            <person name="Greenberg A.J."/>
            <person name="Griffiths-Jones S."/>
            <person name="Gross S."/>
            <person name="Guigo R."/>
            <person name="Gustafson E.A."/>
            <person name="Haerty W."/>
            <person name="Hahn M.W."/>
            <person name="Halligan D.L."/>
            <person name="Halpern A.L."/>
            <person name="Halter G.M."/>
            <person name="Han M.V."/>
            <person name="Heger A."/>
            <person name="Hillier L."/>
            <person name="Hinrichs A.S."/>
            <person name="Holmes I."/>
            <person name="Hoskins R.A."/>
            <person name="Hubisz M.J."/>
            <person name="Hultmark D."/>
            <person name="Huntley M.A."/>
            <person name="Jaffe D.B."/>
            <person name="Jagadeeshan S."/>
            <person name="Jeck W.R."/>
            <person name="Johnson J."/>
            <person name="Jones C.D."/>
            <person name="Jordan W.C."/>
            <person name="Karpen G.H."/>
            <person name="Kataoka E."/>
            <person name="Keightley P.D."/>
            <person name="Kheradpour P."/>
            <person name="Kirkness E.F."/>
            <person name="Koerich L.B."/>
            <person name="Kristiansen K."/>
            <person name="Kudrna D."/>
            <person name="Kulathinal R.J."/>
            <person name="Kumar S."/>
            <person name="Kwok R."/>
            <person name="Lander E."/>
            <person name="Langley C.H."/>
            <person name="Lapoint R."/>
            <person name="Lazzaro B.P."/>
            <person name="Lee S.J."/>
            <person name="Levesque L."/>
            <person name="Li R."/>
            <person name="Lin C.F."/>
            <person name="Lin M.F."/>
            <person name="Lindblad-Toh K."/>
            <person name="Llopart A."/>
            <person name="Long M."/>
            <person name="Low L."/>
            <person name="Lozovsky E."/>
            <person name="Lu J."/>
            <person name="Luo M."/>
            <person name="Machado C.A."/>
            <person name="Makalowski W."/>
            <person name="Marzo M."/>
            <person name="Matsuda M."/>
            <person name="Matzkin L."/>
            <person name="McAllister B."/>
            <person name="McBride C.S."/>
            <person name="McKernan B."/>
            <person name="McKernan K."/>
            <person name="Mendez-Lago M."/>
            <person name="Minx P."/>
            <person name="Mollenhauer M.U."/>
            <person name="Montooth K."/>
            <person name="Mount S.M."/>
            <person name="Mu X."/>
            <person name="Myers E."/>
            <person name="Negre B."/>
            <person name="Newfeld S."/>
            <person name="Nielsen R."/>
            <person name="Noor M.A."/>
            <person name="O'Grady P."/>
            <person name="Pachter L."/>
            <person name="Papaceit M."/>
            <person name="Parisi M.J."/>
            <person name="Parisi M."/>
            <person name="Parts L."/>
            <person name="Pedersen J.S."/>
            <person name="Pesole G."/>
            <person name="Phillippy A.M."/>
            <person name="Ponting C.P."/>
            <person name="Pop M."/>
            <person name="Porcelli D."/>
            <person name="Powell J.R."/>
            <person name="Prohaska S."/>
            <person name="Pruitt K."/>
            <person name="Puig M."/>
            <person name="Quesneville H."/>
            <person name="Ram K.R."/>
            <person name="Rand D."/>
            <person name="Rasmussen M.D."/>
            <person name="Reed L.K."/>
            <person name="Reenan R."/>
            <person name="Reily A."/>
            <person name="Remington K.A."/>
            <person name="Rieger T.T."/>
            <person name="Ritchie M.G."/>
            <person name="Robin C."/>
            <person name="Rogers Y.H."/>
            <person name="Rohde C."/>
            <person name="Rozas J."/>
            <person name="Rubenfield M.J."/>
            <person name="Ruiz A."/>
            <person name="Russo S."/>
            <person name="Salzberg S.L."/>
            <person name="Sanchez-Gracia A."/>
            <person name="Saranga D.J."/>
            <person name="Sato H."/>
            <person name="Schaeffer S.W."/>
            <person name="Schatz M.C."/>
            <person name="Schlenke T."/>
            <person name="Schwartz R."/>
            <person name="Segarra C."/>
            <person name="Singh R.S."/>
            <person name="Sirot L."/>
            <person name="Sirota M."/>
            <person name="Sisneros N.B."/>
            <person name="Smith C.D."/>
            <person name="Smith T.F."/>
            <person name="Spieth J."/>
            <person name="Stage D.E."/>
            <person name="Stark A."/>
            <person name="Stephan W."/>
            <person name="Strausberg R.L."/>
            <person name="Strempel S."/>
            <person name="Sturgill D."/>
            <person name="Sutton G."/>
            <person name="Sutton G.G."/>
            <person name="Tao W."/>
            <person name="Teichmann S."/>
            <person name="Tobari Y.N."/>
            <person name="Tomimura Y."/>
            <person name="Tsolas J.M."/>
            <person name="Valente V.L."/>
            <person name="Venter E."/>
            <person name="Venter J.C."/>
            <person name="Vicario S."/>
            <person name="Vieira F.G."/>
            <person name="Vilella A.J."/>
            <person name="Villasante A."/>
            <person name="Walenz B."/>
            <person name="Wang J."/>
            <person name="Wasserman M."/>
            <person name="Watts T."/>
            <person name="Wilson D."/>
            <person name="Wilson R.K."/>
            <person name="Wing R.A."/>
            <person name="Wolfner M.F."/>
            <person name="Wong A."/>
            <person name="Wong G.K."/>
            <person name="Wu C.I."/>
            <person name="Wu G."/>
            <person name="Yamamoto D."/>
            <person name="Yang H.P."/>
            <person name="Yang S.P."/>
            <person name="Yorke J.A."/>
            <person name="Yoshida K."/>
            <person name="Zdobnov E."/>
            <person name="Zhang P."/>
            <person name="Zhang Y."/>
            <person name="Zimin A.V."/>
            <person name="Baldwin J."/>
            <person name="Abdouelleil A."/>
            <person name="Abdulkadir J."/>
            <person name="Abebe A."/>
            <person name="Abera B."/>
            <person name="Abreu J."/>
            <person name="Acer S.C."/>
            <person name="Aftuck L."/>
            <person name="Alexander A."/>
            <person name="An P."/>
            <person name="Anderson E."/>
            <person name="Anderson S."/>
            <person name="Arachi H."/>
            <person name="Azer M."/>
            <person name="Bachantsang P."/>
            <person name="Barry A."/>
            <person name="Bayul T."/>
            <person name="Berlin A."/>
            <person name="Bessette D."/>
            <person name="Bloom T."/>
            <person name="Blye J."/>
            <person name="Boguslavskiy L."/>
            <person name="Bonnet C."/>
            <person name="Boukhgalter B."/>
            <person name="Bourzgui I."/>
            <person name="Brown A."/>
            <person name="Cahill P."/>
            <person name="Channer S."/>
            <person name="Cheshatsang Y."/>
            <person name="Chuda L."/>
            <person name="Citroen M."/>
            <person name="Collymore A."/>
            <person name="Cooke P."/>
            <person name="Costello M."/>
            <person name="D'Aco K."/>
            <person name="Daza R."/>
            <person name="De Haan G."/>
            <person name="DeGray S."/>
            <person name="DeMaso C."/>
            <person name="Dhargay N."/>
            <person name="Dooley K."/>
            <person name="Dooley E."/>
            <person name="Doricent M."/>
            <person name="Dorje P."/>
            <person name="Dorjee K."/>
            <person name="Dupes A."/>
            <person name="Elong R."/>
            <person name="Falk J."/>
            <person name="Farina A."/>
            <person name="Faro S."/>
            <person name="Ferguson D."/>
            <person name="Fisher S."/>
            <person name="Foley C.D."/>
            <person name="Franke A."/>
            <person name="Friedrich D."/>
            <person name="Gadbois L."/>
            <person name="Gearin G."/>
            <person name="Gearin C.R."/>
            <person name="Giannoukos G."/>
            <person name="Goode T."/>
            <person name="Graham J."/>
            <person name="Grandbois E."/>
            <person name="Grewal S."/>
            <person name="Gyaltsen K."/>
            <person name="Hafez N."/>
            <person name="Hagos B."/>
            <person name="Hall J."/>
            <person name="Henson C."/>
            <person name="Hollinger A."/>
            <person name="Honan T."/>
            <person name="Huard M.D."/>
            <person name="Hughes L."/>
            <person name="Hurhula B."/>
            <person name="Husby M.E."/>
            <person name="Kamat A."/>
            <person name="Kanga B."/>
            <person name="Kashin S."/>
            <person name="Khazanovich D."/>
            <person name="Kisner P."/>
            <person name="Lance K."/>
            <person name="Lara M."/>
            <person name="Lee W."/>
            <person name="Lennon N."/>
            <person name="Letendre F."/>
            <person name="LeVine R."/>
            <person name="Lipovsky A."/>
            <person name="Liu X."/>
            <person name="Liu J."/>
            <person name="Liu S."/>
            <person name="Lokyitsang T."/>
            <person name="Lokyitsang Y."/>
            <person name="Lubonja R."/>
            <person name="Lui A."/>
            <person name="MacDonald P."/>
            <person name="Magnisalis V."/>
            <person name="Maru K."/>
            <person name="Matthews C."/>
            <person name="McCusker W."/>
            <person name="McDonough S."/>
            <person name="Mehta T."/>
            <person name="Meldrim J."/>
            <person name="Meneus L."/>
            <person name="Mihai O."/>
            <person name="Mihalev A."/>
            <person name="Mihova T."/>
            <person name="Mittelman R."/>
            <person name="Mlenga V."/>
            <person name="Montmayeur A."/>
            <person name="Mulrain L."/>
            <person name="Navidi A."/>
            <person name="Naylor J."/>
            <person name="Negash T."/>
            <person name="Nguyen T."/>
            <person name="Nguyen N."/>
            <person name="Nicol R."/>
            <person name="Norbu C."/>
            <person name="Norbu N."/>
            <person name="Novod N."/>
            <person name="O'Neill B."/>
            <person name="Osman S."/>
            <person name="Markiewicz E."/>
            <person name="Oyono O.L."/>
            <person name="Patti C."/>
            <person name="Phunkhang P."/>
            <person name="Pierre F."/>
            <person name="Priest M."/>
            <person name="Raghuraman S."/>
            <person name="Rege F."/>
            <person name="Reyes R."/>
            <person name="Rise C."/>
            <person name="Rogov P."/>
            <person name="Ross K."/>
            <person name="Ryan E."/>
            <person name="Settipalli S."/>
            <person name="Shea T."/>
            <person name="Sherpa N."/>
            <person name="Shi L."/>
            <person name="Shih D."/>
            <person name="Sparrow T."/>
            <person name="Spaulding J."/>
            <person name="Stalker J."/>
            <person name="Stange-Thomann N."/>
            <person name="Stavropoulos S."/>
            <person name="Stone C."/>
            <person name="Strader C."/>
            <person name="Tesfaye S."/>
            <person name="Thomson T."/>
            <person name="Thoulutsang Y."/>
            <person name="Thoulutsang D."/>
            <person name="Topham K."/>
            <person name="Topping I."/>
            <person name="Tsamla T."/>
            <person name="Vassiliev H."/>
            <person name="Vo A."/>
            <person name="Wangchuk T."/>
            <person name="Wangdi T."/>
            <person name="Weiand M."/>
            <person name="Wilkinson J."/>
            <person name="Wilson A."/>
            <person name="Yadav S."/>
            <person name="Young G."/>
            <person name="Yu Q."/>
            <person name="Zembek L."/>
            <person name="Zhong D."/>
            <person name="Zimmer A."/>
            <person name="Zwirko Z."/>
            <person name="Jaffe D.B."/>
            <person name="Alvarez P."/>
            <person name="Brockman W."/>
            <person name="Butler J."/>
            <person name="Chin C."/>
            <person name="Gnerre S."/>
            <person name="Grabherr M."/>
            <person name="Kleber M."/>
            <person name="Mauceli E."/>
            <person name="MacCallum I."/>
        </authorList>
    </citation>
    <scope>NUCLEOTIDE SEQUENCE [LARGE SCALE GENOMIC DNA]</scope>
    <source>
        <strain evidence="13">Tucson 15287-2541.00</strain>
    </source>
</reference>
<dbReference type="PhylomeDB" id="B4JBD4"/>
<gene>
    <name evidence="12" type="primary">Dgri\GH10965</name>
    <name evidence="12" type="ORF">Dgri_GH10965</name>
</gene>
<evidence type="ECO:0000313" key="12">
    <source>
        <dbReference type="EMBL" id="EDW02939.1"/>
    </source>
</evidence>
<evidence type="ECO:0000256" key="3">
    <source>
        <dbReference type="ARBA" id="ARBA00022737"/>
    </source>
</evidence>
<dbReference type="PROSITE" id="PS00028">
    <property type="entry name" value="ZINC_FINGER_C2H2_1"/>
    <property type="match status" value="7"/>
</dbReference>
<dbReference type="InterPro" id="IPR036236">
    <property type="entry name" value="Znf_C2H2_sf"/>
</dbReference>
<keyword evidence="9" id="KW-0539">Nucleus</keyword>
<dbReference type="GO" id="GO:0005634">
    <property type="term" value="C:nucleus"/>
    <property type="evidence" value="ECO:0007669"/>
    <property type="project" value="UniProtKB-SubCell"/>
</dbReference>
<dbReference type="Gene3D" id="3.30.160.60">
    <property type="entry name" value="Classic Zinc Finger"/>
    <property type="match status" value="6"/>
</dbReference>
<comment type="subcellular location">
    <subcellularLocation>
        <location evidence="1">Nucleus</location>
    </subcellularLocation>
</comment>
<keyword evidence="13" id="KW-1185">Reference proteome</keyword>
<dbReference type="EMBL" id="CH916368">
    <property type="protein sequence ID" value="EDW02939.1"/>
    <property type="molecule type" value="Genomic_DNA"/>
</dbReference>
<keyword evidence="7" id="KW-0238">DNA-binding</keyword>
<dbReference type="eggNOG" id="KOG1721">
    <property type="taxonomic scope" value="Eukaryota"/>
</dbReference>
<evidence type="ECO:0000313" key="13">
    <source>
        <dbReference type="Proteomes" id="UP000001070"/>
    </source>
</evidence>
<dbReference type="GO" id="GO:0008270">
    <property type="term" value="F:zinc ion binding"/>
    <property type="evidence" value="ECO:0007669"/>
    <property type="project" value="UniProtKB-KW"/>
</dbReference>
<keyword evidence="4 10" id="KW-0863">Zinc-finger</keyword>
<dbReference type="KEGG" id="dgr:6562617"/>
<dbReference type="InParanoid" id="B4JBD4"/>